<reference evidence="1 2" key="1">
    <citation type="submission" date="2021-06" db="EMBL/GenBank/DDBJ databases">
        <title>Caerostris extrusa draft genome.</title>
        <authorList>
            <person name="Kono N."/>
            <person name="Arakawa K."/>
        </authorList>
    </citation>
    <scope>NUCLEOTIDE SEQUENCE [LARGE SCALE GENOMIC DNA]</scope>
</reference>
<keyword evidence="2" id="KW-1185">Reference proteome</keyword>
<dbReference type="AlphaFoldDB" id="A0AAV4N8X7"/>
<gene>
    <name evidence="1" type="ORF">CEXT_437791</name>
</gene>
<comment type="caution">
    <text evidence="1">The sequence shown here is derived from an EMBL/GenBank/DDBJ whole genome shotgun (WGS) entry which is preliminary data.</text>
</comment>
<evidence type="ECO:0000313" key="2">
    <source>
        <dbReference type="Proteomes" id="UP001054945"/>
    </source>
</evidence>
<accession>A0AAV4N8X7</accession>
<organism evidence="1 2">
    <name type="scientific">Caerostris extrusa</name>
    <name type="common">Bark spider</name>
    <name type="synonym">Caerostris bankana</name>
    <dbReference type="NCBI Taxonomy" id="172846"/>
    <lineage>
        <taxon>Eukaryota</taxon>
        <taxon>Metazoa</taxon>
        <taxon>Ecdysozoa</taxon>
        <taxon>Arthropoda</taxon>
        <taxon>Chelicerata</taxon>
        <taxon>Arachnida</taxon>
        <taxon>Araneae</taxon>
        <taxon>Araneomorphae</taxon>
        <taxon>Entelegynae</taxon>
        <taxon>Araneoidea</taxon>
        <taxon>Araneidae</taxon>
        <taxon>Caerostris</taxon>
    </lineage>
</organism>
<dbReference type="EMBL" id="BPLR01020638">
    <property type="protein sequence ID" value="GIX80971.1"/>
    <property type="molecule type" value="Genomic_DNA"/>
</dbReference>
<name>A0AAV4N8X7_CAEEX</name>
<evidence type="ECO:0000313" key="1">
    <source>
        <dbReference type="EMBL" id="GIX80971.1"/>
    </source>
</evidence>
<sequence>MWCSKAQLEVAVITGTFSIPVLEKVHDQVPPANVLASESKFDKIVFVTSDLSFSEYSINGPVVTVSYYTLERIRSMIMDRSCCEICYFCRFLGRLLLPGQSDDLT</sequence>
<proteinExistence type="predicted"/>
<protein>
    <submittedName>
        <fullName evidence="1">Uncharacterized protein</fullName>
    </submittedName>
</protein>
<dbReference type="Proteomes" id="UP001054945">
    <property type="component" value="Unassembled WGS sequence"/>
</dbReference>